<dbReference type="PANTHER" id="PTHR15237">
    <property type="entry name" value="DNA REPAIR PROTEIN RAD9"/>
    <property type="match status" value="1"/>
</dbReference>
<dbReference type="PANTHER" id="PTHR15237:SF0">
    <property type="entry name" value="CELL CYCLE CHECKPOINT CONTROL PROTEIN"/>
    <property type="match status" value="1"/>
</dbReference>
<feature type="compositionally biased region" description="Polar residues" evidence="1">
    <location>
        <begin position="462"/>
        <end position="472"/>
    </location>
</feature>
<reference evidence="2 3" key="1">
    <citation type="submission" date="2016-08" db="EMBL/GenBank/DDBJ databases">
        <authorList>
            <consortium name="Lentinula edodes genome sequencing consortium"/>
            <person name="Sakamoto Y."/>
            <person name="Nakade K."/>
            <person name="Sato S."/>
            <person name="Yoshida Y."/>
            <person name="Miyazaki K."/>
            <person name="Natsume S."/>
            <person name="Konno N."/>
        </authorList>
    </citation>
    <scope>NUCLEOTIDE SEQUENCE [LARGE SCALE GENOMIC DNA]</scope>
    <source>
        <strain evidence="2 3">NBRC 111202</strain>
    </source>
</reference>
<dbReference type="InterPro" id="IPR046938">
    <property type="entry name" value="DNA_clamp_sf"/>
</dbReference>
<evidence type="ECO:0000313" key="3">
    <source>
        <dbReference type="Proteomes" id="UP000188533"/>
    </source>
</evidence>
<feature type="region of interest" description="Disordered" evidence="1">
    <location>
        <begin position="291"/>
        <end position="373"/>
    </location>
</feature>
<keyword evidence="3" id="KW-1185">Reference proteome</keyword>
<dbReference type="GO" id="GO:0071479">
    <property type="term" value="P:cellular response to ionizing radiation"/>
    <property type="evidence" value="ECO:0007669"/>
    <property type="project" value="TreeGrafter"/>
</dbReference>
<name>A0A1Q3E5U5_LENED</name>
<dbReference type="GO" id="GO:0030896">
    <property type="term" value="C:checkpoint clamp complex"/>
    <property type="evidence" value="ECO:0007669"/>
    <property type="project" value="InterPro"/>
</dbReference>
<protein>
    <submittedName>
        <fullName evidence="2">Cell cycle checkpoint control protein rad9a</fullName>
    </submittedName>
</protein>
<dbReference type="GO" id="GO:0006281">
    <property type="term" value="P:DNA repair"/>
    <property type="evidence" value="ECO:0007669"/>
    <property type="project" value="TreeGrafter"/>
</dbReference>
<dbReference type="GO" id="GO:0031573">
    <property type="term" value="P:mitotic intra-S DNA damage checkpoint signaling"/>
    <property type="evidence" value="ECO:0007669"/>
    <property type="project" value="TreeGrafter"/>
</dbReference>
<dbReference type="AlphaFoldDB" id="A0A1Q3E5U5"/>
<dbReference type="Gene3D" id="3.70.10.10">
    <property type="match status" value="1"/>
</dbReference>
<evidence type="ECO:0000256" key="1">
    <source>
        <dbReference type="SAM" id="MobiDB-lite"/>
    </source>
</evidence>
<accession>A0A1Q3E5U5</accession>
<feature type="compositionally biased region" description="Pro residues" evidence="1">
    <location>
        <begin position="351"/>
        <end position="360"/>
    </location>
</feature>
<sequence>MQATFDAYSLKPFTRALACLSRYGEELCIYASSETLSLFCTNSSKSAYCRFKFNKEFFSKYRVGDPSKGVQDGVVGQLMAKSLLSILKHKTVESTLERCEISIVEGVSAEEAADETQDGLESKLVVRLHCKHSVIKTHKLLLLGSTTLMAPGIPDSSNETLLRIGPRAIRDMIEQFSLPKGAKSDPQLIWTFGETDVEVRSLESSIDTRSRAQLATELTISADEFDLYNLYEAPTTITFHLREFNATITFAEICGLGLDIRFTDSAEPLFIDVEGDNFETLFVISTSQPPGSAAQARLASTGPRKRLREDTPTDSSRFKKPMKVVQSTTDRMSIARDTAPASNRLSSSRQMPPPATPVTPSPGHQHSSHHTLHAPQISASVAPKLSQELPLFLPGSSQLSILDEVALRESGLGIEHMSAEEFNDMFEAHGEEVNIEEVPPNPNSTAQTDRIGGGLEEDAMFTPTQTGDTLSNDEPRAFYPLFED</sequence>
<dbReference type="SUPFAM" id="SSF55979">
    <property type="entry name" value="DNA clamp"/>
    <property type="match status" value="1"/>
</dbReference>
<dbReference type="InterPro" id="IPR007268">
    <property type="entry name" value="Rad9/Ddc1"/>
</dbReference>
<dbReference type="Pfam" id="PF04139">
    <property type="entry name" value="Rad9"/>
    <property type="match status" value="1"/>
</dbReference>
<gene>
    <name evidence="2" type="ORF">LENED_004132</name>
</gene>
<reference evidence="2 3" key="2">
    <citation type="submission" date="2017-02" db="EMBL/GenBank/DDBJ databases">
        <title>A genome survey and senescence transcriptome analysis in Lentinula edodes.</title>
        <authorList>
            <person name="Sakamoto Y."/>
            <person name="Nakade K."/>
            <person name="Sato S."/>
            <person name="Yoshida Y."/>
            <person name="Miyazaki K."/>
            <person name="Natsume S."/>
            <person name="Konno N."/>
        </authorList>
    </citation>
    <scope>NUCLEOTIDE SEQUENCE [LARGE SCALE GENOMIC DNA]</scope>
    <source>
        <strain evidence="2 3">NBRC 111202</strain>
    </source>
</reference>
<dbReference type="EMBL" id="BDGU01000097">
    <property type="protein sequence ID" value="GAW02474.1"/>
    <property type="molecule type" value="Genomic_DNA"/>
</dbReference>
<dbReference type="GO" id="GO:0000076">
    <property type="term" value="P:DNA replication checkpoint signaling"/>
    <property type="evidence" value="ECO:0007669"/>
    <property type="project" value="TreeGrafter"/>
</dbReference>
<proteinExistence type="predicted"/>
<evidence type="ECO:0000313" key="2">
    <source>
        <dbReference type="EMBL" id="GAW02474.1"/>
    </source>
</evidence>
<feature type="region of interest" description="Disordered" evidence="1">
    <location>
        <begin position="457"/>
        <end position="484"/>
    </location>
</feature>
<dbReference type="STRING" id="5353.A0A1Q3E5U5"/>
<feature type="compositionally biased region" description="Polar residues" evidence="1">
    <location>
        <begin position="340"/>
        <end position="350"/>
    </location>
</feature>
<comment type="caution">
    <text evidence="2">The sequence shown here is derived from an EMBL/GenBank/DDBJ whole genome shotgun (WGS) entry which is preliminary data.</text>
</comment>
<organism evidence="2 3">
    <name type="scientific">Lentinula edodes</name>
    <name type="common">Shiitake mushroom</name>
    <name type="synonym">Lentinus edodes</name>
    <dbReference type="NCBI Taxonomy" id="5353"/>
    <lineage>
        <taxon>Eukaryota</taxon>
        <taxon>Fungi</taxon>
        <taxon>Dikarya</taxon>
        <taxon>Basidiomycota</taxon>
        <taxon>Agaricomycotina</taxon>
        <taxon>Agaricomycetes</taxon>
        <taxon>Agaricomycetidae</taxon>
        <taxon>Agaricales</taxon>
        <taxon>Marasmiineae</taxon>
        <taxon>Omphalotaceae</taxon>
        <taxon>Lentinula</taxon>
    </lineage>
</organism>
<dbReference type="Proteomes" id="UP000188533">
    <property type="component" value="Unassembled WGS sequence"/>
</dbReference>